<evidence type="ECO:0000256" key="3">
    <source>
        <dbReference type="ARBA" id="ARBA00023085"/>
    </source>
</evidence>
<dbReference type="GO" id="GO:0042545">
    <property type="term" value="P:cell wall modification"/>
    <property type="evidence" value="ECO:0007669"/>
    <property type="project" value="InterPro"/>
</dbReference>
<dbReference type="InterPro" id="IPR012334">
    <property type="entry name" value="Pectin_lyas_fold"/>
</dbReference>
<keyword evidence="4" id="KW-1133">Transmembrane helix</keyword>
<proteinExistence type="predicted"/>
<organism evidence="6 7">
    <name type="scientific">Canna indica</name>
    <name type="common">Indian-shot</name>
    <dbReference type="NCBI Taxonomy" id="4628"/>
    <lineage>
        <taxon>Eukaryota</taxon>
        <taxon>Viridiplantae</taxon>
        <taxon>Streptophyta</taxon>
        <taxon>Embryophyta</taxon>
        <taxon>Tracheophyta</taxon>
        <taxon>Spermatophyta</taxon>
        <taxon>Magnoliopsida</taxon>
        <taxon>Liliopsida</taxon>
        <taxon>Zingiberales</taxon>
        <taxon>Cannaceae</taxon>
        <taxon>Canna</taxon>
    </lineage>
</organism>
<evidence type="ECO:0000256" key="1">
    <source>
        <dbReference type="ARBA" id="ARBA00005184"/>
    </source>
</evidence>
<sequence>MAAREQDGSGDFKSIQAAVNPMLNKYDERYVIYVRASRYVNITMEKVNLLMYGDGQRKTMVSVNENYVDGFTAINTATFSKQNQATSSSSNQPQFLLLLLYFLYMYLIAPASALKHILIMKDGRD</sequence>
<dbReference type="AlphaFoldDB" id="A0AAQ3KM74"/>
<protein>
    <recommendedName>
        <fullName evidence="5">Pectinesterase catalytic domain-containing protein</fullName>
    </recommendedName>
</protein>
<evidence type="ECO:0000256" key="4">
    <source>
        <dbReference type="SAM" id="Phobius"/>
    </source>
</evidence>
<keyword evidence="7" id="KW-1185">Reference proteome</keyword>
<dbReference type="Proteomes" id="UP001327560">
    <property type="component" value="Chromosome 6"/>
</dbReference>
<dbReference type="EMBL" id="CP136895">
    <property type="protein sequence ID" value="WOL11502.1"/>
    <property type="molecule type" value="Genomic_DNA"/>
</dbReference>
<dbReference type="InterPro" id="IPR000070">
    <property type="entry name" value="Pectinesterase_cat"/>
</dbReference>
<reference evidence="6 7" key="1">
    <citation type="submission" date="2023-10" db="EMBL/GenBank/DDBJ databases">
        <title>Chromosome-scale genome assembly provides insights into flower coloration mechanisms of Canna indica.</title>
        <authorList>
            <person name="Li C."/>
        </authorList>
    </citation>
    <scope>NUCLEOTIDE SEQUENCE [LARGE SCALE GENOMIC DNA]</scope>
    <source>
        <tissue evidence="6">Flower</tissue>
    </source>
</reference>
<evidence type="ECO:0000313" key="7">
    <source>
        <dbReference type="Proteomes" id="UP001327560"/>
    </source>
</evidence>
<keyword evidence="3" id="KW-0063">Aspartyl esterase</keyword>
<dbReference type="InterPro" id="IPR011050">
    <property type="entry name" value="Pectin_lyase_fold/virulence"/>
</dbReference>
<keyword evidence="4" id="KW-0812">Transmembrane</keyword>
<evidence type="ECO:0000313" key="6">
    <source>
        <dbReference type="EMBL" id="WOL11502.1"/>
    </source>
</evidence>
<keyword evidence="2" id="KW-0378">Hydrolase</keyword>
<accession>A0AAQ3KM74</accession>
<feature type="transmembrane region" description="Helical" evidence="4">
    <location>
        <begin position="95"/>
        <end position="114"/>
    </location>
</feature>
<comment type="pathway">
    <text evidence="1">Glycan metabolism; pectin degradation; 2-dehydro-3-deoxy-D-gluconate from pectin: step 1/5.</text>
</comment>
<gene>
    <name evidence="6" type="ORF">Cni_G20265</name>
</gene>
<dbReference type="PANTHER" id="PTHR31707">
    <property type="entry name" value="PECTINESTERASE"/>
    <property type="match status" value="1"/>
</dbReference>
<dbReference type="Pfam" id="PF01095">
    <property type="entry name" value="Pectinesterase"/>
    <property type="match status" value="1"/>
</dbReference>
<dbReference type="GO" id="GO:0030599">
    <property type="term" value="F:pectinesterase activity"/>
    <property type="evidence" value="ECO:0007669"/>
    <property type="project" value="InterPro"/>
</dbReference>
<evidence type="ECO:0000259" key="5">
    <source>
        <dbReference type="Pfam" id="PF01095"/>
    </source>
</evidence>
<evidence type="ECO:0000256" key="2">
    <source>
        <dbReference type="ARBA" id="ARBA00022801"/>
    </source>
</evidence>
<dbReference type="Gene3D" id="2.160.20.10">
    <property type="entry name" value="Single-stranded right-handed beta-helix, Pectin lyase-like"/>
    <property type="match status" value="1"/>
</dbReference>
<name>A0AAQ3KM74_9LILI</name>
<keyword evidence="4" id="KW-0472">Membrane</keyword>
<feature type="domain" description="Pectinesterase catalytic" evidence="5">
    <location>
        <begin position="6"/>
        <end position="83"/>
    </location>
</feature>
<dbReference type="SUPFAM" id="SSF51126">
    <property type="entry name" value="Pectin lyase-like"/>
    <property type="match status" value="1"/>
</dbReference>